<name>A0AAE0KCJ7_9PEZI</name>
<evidence type="ECO:0000313" key="1">
    <source>
        <dbReference type="EMBL" id="KAK3373672.1"/>
    </source>
</evidence>
<dbReference type="InterPro" id="IPR036638">
    <property type="entry name" value="HLH_DNA-bd_sf"/>
</dbReference>
<organism evidence="1 2">
    <name type="scientific">Lasiosphaeria ovina</name>
    <dbReference type="NCBI Taxonomy" id="92902"/>
    <lineage>
        <taxon>Eukaryota</taxon>
        <taxon>Fungi</taxon>
        <taxon>Dikarya</taxon>
        <taxon>Ascomycota</taxon>
        <taxon>Pezizomycotina</taxon>
        <taxon>Sordariomycetes</taxon>
        <taxon>Sordariomycetidae</taxon>
        <taxon>Sordariales</taxon>
        <taxon>Lasiosphaeriaceae</taxon>
        <taxon>Lasiosphaeria</taxon>
    </lineage>
</organism>
<comment type="caution">
    <text evidence="1">The sequence shown here is derived from an EMBL/GenBank/DDBJ whole genome shotgun (WGS) entry which is preliminary data.</text>
</comment>
<dbReference type="Proteomes" id="UP001287356">
    <property type="component" value="Unassembled WGS sequence"/>
</dbReference>
<reference evidence="1" key="1">
    <citation type="journal article" date="2023" name="Mol. Phylogenet. Evol.">
        <title>Genome-scale phylogeny and comparative genomics of the fungal order Sordariales.</title>
        <authorList>
            <person name="Hensen N."/>
            <person name="Bonometti L."/>
            <person name="Westerberg I."/>
            <person name="Brannstrom I.O."/>
            <person name="Guillou S."/>
            <person name="Cros-Aarteil S."/>
            <person name="Calhoun S."/>
            <person name="Haridas S."/>
            <person name="Kuo A."/>
            <person name="Mondo S."/>
            <person name="Pangilinan J."/>
            <person name="Riley R."/>
            <person name="LaButti K."/>
            <person name="Andreopoulos B."/>
            <person name="Lipzen A."/>
            <person name="Chen C."/>
            <person name="Yan M."/>
            <person name="Daum C."/>
            <person name="Ng V."/>
            <person name="Clum A."/>
            <person name="Steindorff A."/>
            <person name="Ohm R.A."/>
            <person name="Martin F."/>
            <person name="Silar P."/>
            <person name="Natvig D.O."/>
            <person name="Lalanne C."/>
            <person name="Gautier V."/>
            <person name="Ament-Velasquez S.L."/>
            <person name="Kruys A."/>
            <person name="Hutchinson M.I."/>
            <person name="Powell A.J."/>
            <person name="Barry K."/>
            <person name="Miller A.N."/>
            <person name="Grigoriev I.V."/>
            <person name="Debuchy R."/>
            <person name="Gladieux P."/>
            <person name="Hiltunen Thoren M."/>
            <person name="Johannesson H."/>
        </authorList>
    </citation>
    <scope>NUCLEOTIDE SEQUENCE</scope>
    <source>
        <strain evidence="1">CBS 958.72</strain>
    </source>
</reference>
<dbReference type="EMBL" id="JAULSN010000004">
    <property type="protein sequence ID" value="KAK3373672.1"/>
    <property type="molecule type" value="Genomic_DNA"/>
</dbReference>
<reference evidence="1" key="2">
    <citation type="submission" date="2023-06" db="EMBL/GenBank/DDBJ databases">
        <authorList>
            <consortium name="Lawrence Berkeley National Laboratory"/>
            <person name="Haridas S."/>
            <person name="Hensen N."/>
            <person name="Bonometti L."/>
            <person name="Westerberg I."/>
            <person name="Brannstrom I.O."/>
            <person name="Guillou S."/>
            <person name="Cros-Aarteil S."/>
            <person name="Calhoun S."/>
            <person name="Kuo A."/>
            <person name="Mondo S."/>
            <person name="Pangilinan J."/>
            <person name="Riley R."/>
            <person name="Labutti K."/>
            <person name="Andreopoulos B."/>
            <person name="Lipzen A."/>
            <person name="Chen C."/>
            <person name="Yanf M."/>
            <person name="Daum C."/>
            <person name="Ng V."/>
            <person name="Clum A."/>
            <person name="Steindorff A."/>
            <person name="Ohm R."/>
            <person name="Martin F."/>
            <person name="Silar P."/>
            <person name="Natvig D."/>
            <person name="Lalanne C."/>
            <person name="Gautier V."/>
            <person name="Ament-Velasquez S.L."/>
            <person name="Kruys A."/>
            <person name="Hutchinson M.I."/>
            <person name="Powell A.J."/>
            <person name="Barry K."/>
            <person name="Miller A.N."/>
            <person name="Grigoriev I.V."/>
            <person name="Debuchy R."/>
            <person name="Gladieux P."/>
            <person name="Thoren M.H."/>
            <person name="Johannesson H."/>
        </authorList>
    </citation>
    <scope>NUCLEOTIDE SEQUENCE</scope>
    <source>
        <strain evidence="1">CBS 958.72</strain>
    </source>
</reference>
<proteinExistence type="predicted"/>
<protein>
    <recommendedName>
        <fullName evidence="3">BHLH domain-containing protein</fullName>
    </recommendedName>
</protein>
<gene>
    <name evidence="1" type="ORF">B0T24DRAFT_679082</name>
</gene>
<dbReference type="GO" id="GO:0046983">
    <property type="term" value="F:protein dimerization activity"/>
    <property type="evidence" value="ECO:0007669"/>
    <property type="project" value="InterPro"/>
</dbReference>
<evidence type="ECO:0008006" key="3">
    <source>
        <dbReference type="Google" id="ProtNLM"/>
    </source>
</evidence>
<keyword evidence="2" id="KW-1185">Reference proteome</keyword>
<evidence type="ECO:0000313" key="2">
    <source>
        <dbReference type="Proteomes" id="UP001287356"/>
    </source>
</evidence>
<dbReference type="AlphaFoldDB" id="A0AAE0KCJ7"/>
<sequence>MTTLLTSNDTSRVWGGYTIPTSPEESYYFLPTWLLAEDNTPRPRNVCLISNSSTSPPLLSSSGGGAEPITRPEAEAAVRANHKVLFERSYCRNLNQQFERLLGVLGKNPDDDSSSFLDQELAMGAVTSLATGRAVSKVEVLDLARRRILAVKADNRKLKVQLAANRRVVRAAGGVAGGLGTAS</sequence>
<dbReference type="Gene3D" id="4.10.280.10">
    <property type="entry name" value="Helix-loop-helix DNA-binding domain"/>
    <property type="match status" value="1"/>
</dbReference>
<accession>A0AAE0KCJ7</accession>